<dbReference type="Proteomes" id="UP000001876">
    <property type="component" value="Unassembled WGS sequence"/>
</dbReference>
<reference evidence="2 3" key="1">
    <citation type="journal article" date="2009" name="Science">
        <title>Green evolution and dynamic adaptations revealed by genomes of the marine picoeukaryotes Micromonas.</title>
        <authorList>
            <person name="Worden A.Z."/>
            <person name="Lee J.H."/>
            <person name="Mock T."/>
            <person name="Rouze P."/>
            <person name="Simmons M.P."/>
            <person name="Aerts A.L."/>
            <person name="Allen A.E."/>
            <person name="Cuvelier M.L."/>
            <person name="Derelle E."/>
            <person name="Everett M.V."/>
            <person name="Foulon E."/>
            <person name="Grimwood J."/>
            <person name="Gundlach H."/>
            <person name="Henrissat B."/>
            <person name="Napoli C."/>
            <person name="McDonald S.M."/>
            <person name="Parker M.S."/>
            <person name="Rombauts S."/>
            <person name="Salamov A."/>
            <person name="Von Dassow P."/>
            <person name="Badger J.H."/>
            <person name="Coutinho P.M."/>
            <person name="Demir E."/>
            <person name="Dubchak I."/>
            <person name="Gentemann C."/>
            <person name="Eikrem W."/>
            <person name="Gready J.E."/>
            <person name="John U."/>
            <person name="Lanier W."/>
            <person name="Lindquist E.A."/>
            <person name="Lucas S."/>
            <person name="Mayer K.F."/>
            <person name="Moreau H."/>
            <person name="Not F."/>
            <person name="Otillar R."/>
            <person name="Panaud O."/>
            <person name="Pangilinan J."/>
            <person name="Paulsen I."/>
            <person name="Piegu B."/>
            <person name="Poliakov A."/>
            <person name="Robbens S."/>
            <person name="Schmutz J."/>
            <person name="Toulza E."/>
            <person name="Wyss T."/>
            <person name="Zelensky A."/>
            <person name="Zhou K."/>
            <person name="Armbrust E.V."/>
            <person name="Bhattacharya D."/>
            <person name="Goodenough U.W."/>
            <person name="Van de Peer Y."/>
            <person name="Grigoriev I.V."/>
        </authorList>
    </citation>
    <scope>NUCLEOTIDE SEQUENCE [LARGE SCALE GENOMIC DNA]</scope>
    <source>
        <strain evidence="2 3">CCMP1545</strain>
    </source>
</reference>
<dbReference type="EMBL" id="GG663749">
    <property type="protein sequence ID" value="EEH52057.1"/>
    <property type="molecule type" value="Genomic_DNA"/>
</dbReference>
<evidence type="ECO:0000313" key="2">
    <source>
        <dbReference type="EMBL" id="EEH52057.1"/>
    </source>
</evidence>
<dbReference type="KEGG" id="mpp:MICPUCDRAFT_53578"/>
<accession>C1N771</accession>
<keyword evidence="3" id="KW-1185">Reference proteome</keyword>
<protein>
    <submittedName>
        <fullName evidence="2">Predicted protein</fullName>
    </submittedName>
</protein>
<evidence type="ECO:0000256" key="1">
    <source>
        <dbReference type="SAM" id="MobiDB-lite"/>
    </source>
</evidence>
<feature type="region of interest" description="Disordered" evidence="1">
    <location>
        <begin position="1"/>
        <end position="60"/>
    </location>
</feature>
<gene>
    <name evidence="2" type="ORF">MICPUCDRAFT_53578</name>
</gene>
<dbReference type="GeneID" id="9689290"/>
<name>C1N771_MICPC</name>
<sequence length="60" mass="6467">MASGVDYKGMSGPRATGHQTKSWDPKSGLYYNGNSQRRTGECAPQGVQPNPVMAAWKDPV</sequence>
<evidence type="ECO:0000313" key="3">
    <source>
        <dbReference type="Proteomes" id="UP000001876"/>
    </source>
</evidence>
<dbReference type="RefSeq" id="XP_003063684.1">
    <property type="nucleotide sequence ID" value="XM_003063638.1"/>
</dbReference>
<proteinExistence type="predicted"/>
<dbReference type="AlphaFoldDB" id="C1N771"/>
<organism evidence="3">
    <name type="scientific">Micromonas pusilla (strain CCMP1545)</name>
    <name type="common">Picoplanktonic green alga</name>
    <dbReference type="NCBI Taxonomy" id="564608"/>
    <lineage>
        <taxon>Eukaryota</taxon>
        <taxon>Viridiplantae</taxon>
        <taxon>Chlorophyta</taxon>
        <taxon>Mamiellophyceae</taxon>
        <taxon>Mamiellales</taxon>
        <taxon>Mamiellaceae</taxon>
        <taxon>Micromonas</taxon>
    </lineage>
</organism>